<feature type="region of interest" description="Disordered" evidence="1">
    <location>
        <begin position="29"/>
        <end position="48"/>
    </location>
</feature>
<evidence type="ECO:0000313" key="2">
    <source>
        <dbReference type="EMBL" id="CKR98786.1"/>
    </source>
</evidence>
<reference evidence="2 3" key="1">
    <citation type="submission" date="2015-03" db="EMBL/GenBank/DDBJ databases">
        <authorList>
            <consortium name="Pathogen Informatics"/>
        </authorList>
    </citation>
    <scope>NUCLEOTIDE SEQUENCE [LARGE SCALE GENOMIC DNA]</scope>
    <source>
        <strain evidence="2 3">Bir 172</strain>
    </source>
</reference>
<proteinExistence type="predicted"/>
<accession>A0A655EXF7</accession>
<organism evidence="2 3">
    <name type="scientific">Mycobacterium tuberculosis</name>
    <dbReference type="NCBI Taxonomy" id="1773"/>
    <lineage>
        <taxon>Bacteria</taxon>
        <taxon>Bacillati</taxon>
        <taxon>Actinomycetota</taxon>
        <taxon>Actinomycetes</taxon>
        <taxon>Mycobacteriales</taxon>
        <taxon>Mycobacteriaceae</taxon>
        <taxon>Mycobacterium</taxon>
        <taxon>Mycobacterium tuberculosis complex</taxon>
    </lineage>
</organism>
<gene>
    <name evidence="2" type="ORF">ERS027646_01063</name>
</gene>
<name>A0A655EXF7_MYCTX</name>
<dbReference type="EMBL" id="CNGE01000136">
    <property type="protein sequence ID" value="CKR98786.1"/>
    <property type="molecule type" value="Genomic_DNA"/>
</dbReference>
<dbReference type="Proteomes" id="UP000048948">
    <property type="component" value="Unassembled WGS sequence"/>
</dbReference>
<feature type="compositionally biased region" description="Basic and acidic residues" evidence="1">
    <location>
        <begin position="33"/>
        <end position="44"/>
    </location>
</feature>
<evidence type="ECO:0000313" key="3">
    <source>
        <dbReference type="Proteomes" id="UP000048948"/>
    </source>
</evidence>
<protein>
    <submittedName>
        <fullName evidence="2">Uncharacterized protein</fullName>
    </submittedName>
</protein>
<dbReference type="AlphaFoldDB" id="A0A655EXF7"/>
<sequence length="212" mass="23337">MVEHLFLDARGQTGTIAEAARPFVHHHATPGALDRRSNGVEVQRRQRPQIDNLQTPIMLLLCSIRARQGGAHQVSVRYHGHIGAGPAHHRVPDRRFRPASVDHPAAVVAAFGLQIHHGVRAGDSVPQQPVSVTGCRRHHHLEARGVHPVGLRGVRMMFGRTDTAKRGDPDGHRHVHLTAGASPVLGQMAHHLVESRIGKAVELDFWHRHKAT</sequence>
<evidence type="ECO:0000256" key="1">
    <source>
        <dbReference type="SAM" id="MobiDB-lite"/>
    </source>
</evidence>